<keyword evidence="2" id="KW-1185">Reference proteome</keyword>
<evidence type="ECO:0008006" key="3">
    <source>
        <dbReference type="Google" id="ProtNLM"/>
    </source>
</evidence>
<name>A0A9X2FBC4_9BACT</name>
<comment type="caution">
    <text evidence="1">The sequence shown here is derived from an EMBL/GenBank/DDBJ whole genome shotgun (WGS) entry which is preliminary data.</text>
</comment>
<gene>
    <name evidence="1" type="ORF">NG895_04815</name>
</gene>
<sequence>MTAATPSPIFPLRAQPCAMRWAAVCGIVWLVLASGAAAQQVFQLPNLELSPNDTLPVRIAGPNLPGVDYDLYQIAGNAMLEGSVELQLINGYQPAVGDTIQFLEAQTIEQRFRSIFFPVAPPEDVAVQLRRDDQLVSAEFVSPRFDNNYTGQIPTSLWQNPENWTQGEVPNSTNSLMLTNDSPFATRRLRVIGGPNEGFQPATAHELVIQGGLLPMIVEVSDSGHLSSTIRTKIDEEGRLELVNQGSLFTGELLVGSKGTVLMDNGRIQTGKNSALVAGTLIGTGQVIGGVELLPGGLLEIQEPAGSRGGVLTIEGDYTQSPGARLSLDLPSDNQGEYEQLLIEGTASFGGVLQVDLTGFETFGVGTRIEQVVHAQDVGQGMAFRNLEVIGLPPGTYAGVEYGFGSYYASIVGHAVGDMDGDDDFDQLDVDLFVLALRDREAYELTPLDGGGIIGISADITGDTDYDGDLDFDDIDEMIALMEGSAAIYAQQVLLGITVPEPGSLSLLALACLVVARWRKT</sequence>
<dbReference type="EMBL" id="JAMXLR010000020">
    <property type="protein sequence ID" value="MCO6043219.1"/>
    <property type="molecule type" value="Genomic_DNA"/>
</dbReference>
<proteinExistence type="predicted"/>
<dbReference type="SUPFAM" id="SSF51126">
    <property type="entry name" value="Pectin lyase-like"/>
    <property type="match status" value="1"/>
</dbReference>
<organism evidence="1 2">
    <name type="scientific">Aeoliella straminimaris</name>
    <dbReference type="NCBI Taxonomy" id="2954799"/>
    <lineage>
        <taxon>Bacteria</taxon>
        <taxon>Pseudomonadati</taxon>
        <taxon>Planctomycetota</taxon>
        <taxon>Planctomycetia</taxon>
        <taxon>Pirellulales</taxon>
        <taxon>Lacipirellulaceae</taxon>
        <taxon>Aeoliella</taxon>
    </lineage>
</organism>
<dbReference type="RefSeq" id="WP_252851318.1">
    <property type="nucleotide sequence ID" value="NZ_JAMXLR010000020.1"/>
</dbReference>
<accession>A0A9X2FBC4</accession>
<dbReference type="AlphaFoldDB" id="A0A9X2FBC4"/>
<evidence type="ECO:0000313" key="2">
    <source>
        <dbReference type="Proteomes" id="UP001155241"/>
    </source>
</evidence>
<evidence type="ECO:0000313" key="1">
    <source>
        <dbReference type="EMBL" id="MCO6043219.1"/>
    </source>
</evidence>
<dbReference type="InterPro" id="IPR011050">
    <property type="entry name" value="Pectin_lyase_fold/virulence"/>
</dbReference>
<reference evidence="1" key="1">
    <citation type="submission" date="2022-06" db="EMBL/GenBank/DDBJ databases">
        <title>Aeoliella straminimaris, a novel planctomycete from sediments.</title>
        <authorList>
            <person name="Vitorino I.R."/>
            <person name="Lage O.M."/>
        </authorList>
    </citation>
    <scope>NUCLEOTIDE SEQUENCE</scope>
    <source>
        <strain evidence="1">ICT_H6.2</strain>
    </source>
</reference>
<dbReference type="Proteomes" id="UP001155241">
    <property type="component" value="Unassembled WGS sequence"/>
</dbReference>
<protein>
    <recommendedName>
        <fullName evidence="3">PEP-CTERM protein-sorting domain-containing protein</fullName>
    </recommendedName>
</protein>